<protein>
    <submittedName>
        <fullName evidence="11">Two-component system, response regulator YesN</fullName>
    </submittedName>
</protein>
<evidence type="ECO:0000256" key="7">
    <source>
        <dbReference type="ARBA" id="ARBA00023163"/>
    </source>
</evidence>
<keyword evidence="2" id="KW-0963">Cytoplasm</keyword>
<dbReference type="SUPFAM" id="SSF46689">
    <property type="entry name" value="Homeodomain-like"/>
    <property type="match status" value="2"/>
</dbReference>
<evidence type="ECO:0000313" key="12">
    <source>
        <dbReference type="Proteomes" id="UP000198855"/>
    </source>
</evidence>
<dbReference type="Gene3D" id="1.10.10.60">
    <property type="entry name" value="Homeodomain-like"/>
    <property type="match status" value="2"/>
</dbReference>
<dbReference type="Pfam" id="PF00072">
    <property type="entry name" value="Response_reg"/>
    <property type="match status" value="1"/>
</dbReference>
<evidence type="ECO:0000256" key="8">
    <source>
        <dbReference type="PROSITE-ProRule" id="PRU00169"/>
    </source>
</evidence>
<dbReference type="PROSITE" id="PS50110">
    <property type="entry name" value="RESPONSE_REGULATORY"/>
    <property type="match status" value="1"/>
</dbReference>
<dbReference type="GO" id="GO:0043565">
    <property type="term" value="F:sequence-specific DNA binding"/>
    <property type="evidence" value="ECO:0007669"/>
    <property type="project" value="InterPro"/>
</dbReference>
<keyword evidence="7" id="KW-0804">Transcription</keyword>
<dbReference type="Proteomes" id="UP000198855">
    <property type="component" value="Unassembled WGS sequence"/>
</dbReference>
<evidence type="ECO:0000259" key="9">
    <source>
        <dbReference type="PROSITE" id="PS01124"/>
    </source>
</evidence>
<feature type="domain" description="HTH araC/xylS-type" evidence="9">
    <location>
        <begin position="421"/>
        <end position="519"/>
    </location>
</feature>
<keyword evidence="12" id="KW-1185">Reference proteome</keyword>
<dbReference type="InterPro" id="IPR001789">
    <property type="entry name" value="Sig_transdc_resp-reg_receiver"/>
</dbReference>
<feature type="domain" description="Response regulatory" evidence="10">
    <location>
        <begin position="6"/>
        <end position="123"/>
    </location>
</feature>
<dbReference type="PROSITE" id="PS01124">
    <property type="entry name" value="HTH_ARAC_FAMILY_2"/>
    <property type="match status" value="1"/>
</dbReference>
<reference evidence="12" key="1">
    <citation type="submission" date="2016-10" db="EMBL/GenBank/DDBJ databases">
        <authorList>
            <person name="Varghese N."/>
            <person name="Submissions S."/>
        </authorList>
    </citation>
    <scope>NUCLEOTIDE SEQUENCE [LARGE SCALE GENOMIC DNA]</scope>
    <source>
        <strain evidence="12">CGMCC 1.10784</strain>
    </source>
</reference>
<dbReference type="GO" id="GO:0000160">
    <property type="term" value="P:phosphorelay signal transduction system"/>
    <property type="evidence" value="ECO:0007669"/>
    <property type="project" value="UniProtKB-KW"/>
</dbReference>
<dbReference type="STRING" id="1045775.SAMN05216378_2641"/>
<dbReference type="InterPro" id="IPR018060">
    <property type="entry name" value="HTH_AraC"/>
</dbReference>
<dbReference type="CDD" id="cd17536">
    <property type="entry name" value="REC_YesN-like"/>
    <property type="match status" value="1"/>
</dbReference>
<keyword evidence="3 8" id="KW-0597">Phosphoprotein</keyword>
<keyword evidence="6" id="KW-0238">DNA-binding</keyword>
<dbReference type="EMBL" id="FOMT01000002">
    <property type="protein sequence ID" value="SFE18587.1"/>
    <property type="molecule type" value="Genomic_DNA"/>
</dbReference>
<sequence length="522" mass="60057">MSNYCKLLIVDDEALIRQGIKHYMNWEQEGFQIVGEASNGKEALELIAELQPHIVLTDLVMPIMDGEELTRQIKLQYPDIEVIVLSSFGDFDYVRSTFQSGVRDYILKPKLDTGHMLNVLKAVADKIPSLHGDEQAVNQGPSLDFVLEKLLSGYEMDDQQIKTELADHFPHSAFCLLGVDLRGRTISKEQVNAIRQTMLDELDKQALHADQLVYHVLKAEAPMIMLLLNLDYTMLSLLPYWGRTMASSIDQVKLDVAVVVSEPFSAITELEQAHKTSLLKMMDYAFYFPDKHLLLFHEFPETVQAAEPFNLNSFTESFKRERFDTAFDYLHEHLELFKTNYTTDVFEFKSFLSNVIFNITVLLGNMNYSTQQLETKKYYYFKAIEESRNANAAAELLTEFIEEAKLCIAEKAEQSGNANMKRLLDYIHEHYAESLNLTEMAKHFHFNPSYLSSYFSTHHNEGFVDYLHRVRLEKASELLRAGEASISEISGMVGYSDHSYFCKVFKKHTGLSPSRYRQQSLR</sequence>
<evidence type="ECO:0000256" key="5">
    <source>
        <dbReference type="ARBA" id="ARBA00023015"/>
    </source>
</evidence>
<evidence type="ECO:0000256" key="4">
    <source>
        <dbReference type="ARBA" id="ARBA00023012"/>
    </source>
</evidence>
<dbReference type="InterPro" id="IPR011006">
    <property type="entry name" value="CheY-like_superfamily"/>
</dbReference>
<dbReference type="RefSeq" id="WP_091185522.1">
    <property type="nucleotide sequence ID" value="NZ_FOMT01000002.1"/>
</dbReference>
<dbReference type="PANTHER" id="PTHR42713:SF3">
    <property type="entry name" value="TRANSCRIPTIONAL REGULATORY PROTEIN HPTR"/>
    <property type="match status" value="1"/>
</dbReference>
<dbReference type="SMART" id="SM00342">
    <property type="entry name" value="HTH_ARAC"/>
    <property type="match status" value="1"/>
</dbReference>
<dbReference type="GO" id="GO:0003700">
    <property type="term" value="F:DNA-binding transcription factor activity"/>
    <property type="evidence" value="ECO:0007669"/>
    <property type="project" value="InterPro"/>
</dbReference>
<keyword evidence="4" id="KW-0902">Two-component regulatory system</keyword>
<dbReference type="OrthoDB" id="342399at2"/>
<evidence type="ECO:0000259" key="10">
    <source>
        <dbReference type="PROSITE" id="PS50110"/>
    </source>
</evidence>
<feature type="modified residue" description="4-aspartylphosphate" evidence="8">
    <location>
        <position position="58"/>
    </location>
</feature>
<dbReference type="GO" id="GO:0005737">
    <property type="term" value="C:cytoplasm"/>
    <property type="evidence" value="ECO:0007669"/>
    <property type="project" value="UniProtKB-SubCell"/>
</dbReference>
<evidence type="ECO:0000256" key="1">
    <source>
        <dbReference type="ARBA" id="ARBA00004496"/>
    </source>
</evidence>
<evidence type="ECO:0000256" key="3">
    <source>
        <dbReference type="ARBA" id="ARBA00022553"/>
    </source>
</evidence>
<name>A0A1I1YGA4_9BACL</name>
<dbReference type="InterPro" id="IPR020449">
    <property type="entry name" value="Tscrpt_reg_AraC-type_HTH"/>
</dbReference>
<evidence type="ECO:0000313" key="11">
    <source>
        <dbReference type="EMBL" id="SFE18587.1"/>
    </source>
</evidence>
<gene>
    <name evidence="11" type="ORF">SAMN05216378_2641</name>
</gene>
<organism evidence="11 12">
    <name type="scientific">Paenibacillus catalpae</name>
    <dbReference type="NCBI Taxonomy" id="1045775"/>
    <lineage>
        <taxon>Bacteria</taxon>
        <taxon>Bacillati</taxon>
        <taxon>Bacillota</taxon>
        <taxon>Bacilli</taxon>
        <taxon>Bacillales</taxon>
        <taxon>Paenibacillaceae</taxon>
        <taxon>Paenibacillus</taxon>
    </lineage>
</organism>
<comment type="subcellular location">
    <subcellularLocation>
        <location evidence="1">Cytoplasm</location>
    </subcellularLocation>
</comment>
<dbReference type="PANTHER" id="PTHR42713">
    <property type="entry name" value="HISTIDINE KINASE-RELATED"/>
    <property type="match status" value="1"/>
</dbReference>
<dbReference type="AlphaFoldDB" id="A0A1I1YGA4"/>
<dbReference type="PRINTS" id="PR00032">
    <property type="entry name" value="HTHARAC"/>
</dbReference>
<dbReference type="SMART" id="SM00448">
    <property type="entry name" value="REC"/>
    <property type="match status" value="1"/>
</dbReference>
<evidence type="ECO:0000256" key="6">
    <source>
        <dbReference type="ARBA" id="ARBA00023125"/>
    </source>
</evidence>
<dbReference type="Pfam" id="PF12833">
    <property type="entry name" value="HTH_18"/>
    <property type="match status" value="1"/>
</dbReference>
<dbReference type="SUPFAM" id="SSF52172">
    <property type="entry name" value="CheY-like"/>
    <property type="match status" value="1"/>
</dbReference>
<dbReference type="InterPro" id="IPR009057">
    <property type="entry name" value="Homeodomain-like_sf"/>
</dbReference>
<dbReference type="InterPro" id="IPR051552">
    <property type="entry name" value="HptR"/>
</dbReference>
<keyword evidence="5" id="KW-0805">Transcription regulation</keyword>
<dbReference type="Gene3D" id="3.40.50.2300">
    <property type="match status" value="1"/>
</dbReference>
<proteinExistence type="predicted"/>
<accession>A0A1I1YGA4</accession>
<evidence type="ECO:0000256" key="2">
    <source>
        <dbReference type="ARBA" id="ARBA00022490"/>
    </source>
</evidence>